<proteinExistence type="inferred from homology"/>
<comment type="similarity">
    <text evidence="2">Belongs to the perilipin family.</text>
</comment>
<dbReference type="GO" id="GO:0019915">
    <property type="term" value="P:lipid storage"/>
    <property type="evidence" value="ECO:0007669"/>
    <property type="project" value="TreeGrafter"/>
</dbReference>
<dbReference type="GO" id="GO:0005829">
    <property type="term" value="C:cytosol"/>
    <property type="evidence" value="ECO:0007669"/>
    <property type="project" value="TreeGrafter"/>
</dbReference>
<dbReference type="AlphaFoldDB" id="A0AAW2EDQ7"/>
<dbReference type="InterPro" id="IPR004279">
    <property type="entry name" value="Perilipin"/>
</dbReference>
<name>A0AAW2EDQ7_9HYME</name>
<evidence type="ECO:0000256" key="1">
    <source>
        <dbReference type="ARBA" id="ARBA00004502"/>
    </source>
</evidence>
<dbReference type="Pfam" id="PF03036">
    <property type="entry name" value="Perilipin"/>
    <property type="match status" value="1"/>
</dbReference>
<accession>A0AAW2EDQ7</accession>
<dbReference type="GO" id="GO:0010890">
    <property type="term" value="P:positive regulation of triglyceride storage"/>
    <property type="evidence" value="ECO:0007669"/>
    <property type="project" value="TreeGrafter"/>
</dbReference>
<comment type="subcellular location">
    <subcellularLocation>
        <location evidence="1">Lipid droplet</location>
    </subcellularLocation>
</comment>
<evidence type="ECO:0000313" key="4">
    <source>
        <dbReference type="EMBL" id="KAL0100504.1"/>
    </source>
</evidence>
<reference evidence="4 5" key="1">
    <citation type="submission" date="2023-03" db="EMBL/GenBank/DDBJ databases">
        <title>High recombination rates correlate with genetic variation in Cardiocondyla obscurior ants.</title>
        <authorList>
            <person name="Errbii M."/>
        </authorList>
    </citation>
    <scope>NUCLEOTIDE SEQUENCE [LARGE SCALE GENOMIC DNA]</scope>
    <source>
        <strain evidence="4">Alpha-2009</strain>
        <tissue evidence="4">Whole body</tissue>
    </source>
</reference>
<dbReference type="GO" id="GO:0005811">
    <property type="term" value="C:lipid droplet"/>
    <property type="evidence" value="ECO:0007669"/>
    <property type="project" value="UniProtKB-SubCell"/>
</dbReference>
<dbReference type="EMBL" id="JADYXP020000026">
    <property type="protein sequence ID" value="KAL0100504.1"/>
    <property type="molecule type" value="Genomic_DNA"/>
</dbReference>
<evidence type="ECO:0000256" key="2">
    <source>
        <dbReference type="ARBA" id="ARBA00006311"/>
    </source>
</evidence>
<sequence>MADSGAPRETRERPSAIVRIAYQQLSVMCGTQDPTAPISITTNANDADARGMVCTRRLLRLPVLATVTSTFSGVYQATRNSHESVATILGHAENGMRTGLEFVSPVTGTIAGLLEAPLKIVDDALCLGLDFVEEKLPSVKLPPGQIYANAKDSFRNIFTSALETLRFLFGGSKNQIEDLSVANETARGIRKVSS</sequence>
<keyword evidence="3" id="KW-0551">Lipid droplet</keyword>
<keyword evidence="5" id="KW-1185">Reference proteome</keyword>
<evidence type="ECO:0000256" key="3">
    <source>
        <dbReference type="ARBA" id="ARBA00022677"/>
    </source>
</evidence>
<evidence type="ECO:0000313" key="5">
    <source>
        <dbReference type="Proteomes" id="UP001430953"/>
    </source>
</evidence>
<dbReference type="Proteomes" id="UP001430953">
    <property type="component" value="Unassembled WGS sequence"/>
</dbReference>
<dbReference type="PANTHER" id="PTHR14024:SF49">
    <property type="entry name" value="LIPID STORAGE DROPLETS SURFACE-BINDING PROTEIN 1"/>
    <property type="match status" value="1"/>
</dbReference>
<gene>
    <name evidence="4" type="ORF">PUN28_019661</name>
</gene>
<organism evidence="4 5">
    <name type="scientific">Cardiocondyla obscurior</name>
    <dbReference type="NCBI Taxonomy" id="286306"/>
    <lineage>
        <taxon>Eukaryota</taxon>
        <taxon>Metazoa</taxon>
        <taxon>Ecdysozoa</taxon>
        <taxon>Arthropoda</taxon>
        <taxon>Hexapoda</taxon>
        <taxon>Insecta</taxon>
        <taxon>Pterygota</taxon>
        <taxon>Neoptera</taxon>
        <taxon>Endopterygota</taxon>
        <taxon>Hymenoptera</taxon>
        <taxon>Apocrita</taxon>
        <taxon>Aculeata</taxon>
        <taxon>Formicoidea</taxon>
        <taxon>Formicidae</taxon>
        <taxon>Myrmicinae</taxon>
        <taxon>Cardiocondyla</taxon>
    </lineage>
</organism>
<evidence type="ECO:0008006" key="6">
    <source>
        <dbReference type="Google" id="ProtNLM"/>
    </source>
</evidence>
<comment type="caution">
    <text evidence="4">The sequence shown here is derived from an EMBL/GenBank/DDBJ whole genome shotgun (WGS) entry which is preliminary data.</text>
</comment>
<dbReference type="PANTHER" id="PTHR14024">
    <property type="entry name" value="PERILIPIN"/>
    <property type="match status" value="1"/>
</dbReference>
<protein>
    <recommendedName>
        <fullName evidence="6">Perilipin-1</fullName>
    </recommendedName>
</protein>